<organism evidence="2 3">
    <name type="scientific">Hathewaya proteolytica DSM 3090</name>
    <dbReference type="NCBI Taxonomy" id="1121331"/>
    <lineage>
        <taxon>Bacteria</taxon>
        <taxon>Bacillati</taxon>
        <taxon>Bacillota</taxon>
        <taxon>Clostridia</taxon>
        <taxon>Eubacteriales</taxon>
        <taxon>Clostridiaceae</taxon>
        <taxon>Hathewaya</taxon>
    </lineage>
</organism>
<proteinExistence type="predicted"/>
<gene>
    <name evidence="2" type="ORF">SAMN02745248_02768</name>
</gene>
<keyword evidence="1" id="KW-0812">Transmembrane</keyword>
<keyword evidence="1" id="KW-0472">Membrane</keyword>
<feature type="transmembrane region" description="Helical" evidence="1">
    <location>
        <begin position="36"/>
        <end position="56"/>
    </location>
</feature>
<sequence>MGNLWVIISMLGGILGVSLLIMTLKSGATDIGKNKSVVIIIGMVVLIMLFSVQIFTYGQNITDIANEQKSWVKVLSDSAMKEYENKKLQSTFICVEGLTAIVVLFLSGQQILYVIKLKRQEQSILKSKSKWKLKELGSNLTYIDELLKKVQ</sequence>
<evidence type="ECO:0000313" key="3">
    <source>
        <dbReference type="Proteomes" id="UP000183952"/>
    </source>
</evidence>
<dbReference type="STRING" id="1121331.SAMN02745248_02768"/>
<dbReference type="EMBL" id="FRAD01000039">
    <property type="protein sequence ID" value="SHK53860.1"/>
    <property type="molecule type" value="Genomic_DNA"/>
</dbReference>
<reference evidence="2 3" key="1">
    <citation type="submission" date="2016-11" db="EMBL/GenBank/DDBJ databases">
        <authorList>
            <person name="Jaros S."/>
            <person name="Januszkiewicz K."/>
            <person name="Wedrychowicz H."/>
        </authorList>
    </citation>
    <scope>NUCLEOTIDE SEQUENCE [LARGE SCALE GENOMIC DNA]</scope>
    <source>
        <strain evidence="2 3">DSM 3090</strain>
    </source>
</reference>
<evidence type="ECO:0000256" key="1">
    <source>
        <dbReference type="SAM" id="Phobius"/>
    </source>
</evidence>
<feature type="transmembrane region" description="Helical" evidence="1">
    <location>
        <begin position="6"/>
        <end position="24"/>
    </location>
</feature>
<dbReference type="Proteomes" id="UP000183952">
    <property type="component" value="Unassembled WGS sequence"/>
</dbReference>
<keyword evidence="3" id="KW-1185">Reference proteome</keyword>
<dbReference type="RefSeq" id="WP_072904626.1">
    <property type="nucleotide sequence ID" value="NZ_FRAD01000039.1"/>
</dbReference>
<dbReference type="AlphaFoldDB" id="A0A1M6TA32"/>
<keyword evidence="1" id="KW-1133">Transmembrane helix</keyword>
<feature type="transmembrane region" description="Helical" evidence="1">
    <location>
        <begin position="90"/>
        <end position="115"/>
    </location>
</feature>
<name>A0A1M6TA32_9CLOT</name>
<accession>A0A1M6TA32</accession>
<evidence type="ECO:0000313" key="2">
    <source>
        <dbReference type="EMBL" id="SHK53860.1"/>
    </source>
</evidence>
<protein>
    <submittedName>
        <fullName evidence="2">Uncharacterized protein</fullName>
    </submittedName>
</protein>